<protein>
    <recommendedName>
        <fullName evidence="2">3-phosphoglycerate kinase</fullName>
    </recommendedName>
</protein>
<sequence length="333" mass="35265">MAFANSSISDIIATNIQSRSGELADNVTNNNALLRRLKDRGNVKTFSGGNVILQEIMYNDSTTNNTNSYSGYEVLNVSQNSPISAAQFSITQYASAVTISGLEMIQNSGKEAIIDLLDGRMNVAEAQLANRLGGDIYLDGTGNAGKNITGLGAAVPDAPSSGTYGGINRASFSFWQSVAYSGVTNGGAAVTASNIQQYMDALAVQLIRGTDKPDLIVADNNYYRLYLQSLQAIQRISDSGSSMAGAGFASLKYYGAGMASDVVLDGGIGSDATANHMWFLNTKYLMFRPHVDRNFVPIGGERQAVNQDAIVKLIGWAGNITCSGSQFQGVLIA</sequence>
<proteinExistence type="predicted"/>
<evidence type="ECO:0008006" key="2">
    <source>
        <dbReference type="Google" id="ProtNLM"/>
    </source>
</evidence>
<reference evidence="1" key="1">
    <citation type="submission" date="2020-05" db="EMBL/GenBank/DDBJ databases">
        <authorList>
            <person name="Chiriac C."/>
            <person name="Salcher M."/>
            <person name="Ghai R."/>
            <person name="Kavagutti S V."/>
        </authorList>
    </citation>
    <scope>NUCLEOTIDE SEQUENCE</scope>
</reference>
<name>A0A6J5QTH9_9CAUD</name>
<dbReference type="NCBIfam" id="NF033394">
    <property type="entry name" value="capsid_maj_Podo"/>
    <property type="match status" value="1"/>
</dbReference>
<dbReference type="EMBL" id="LR797117">
    <property type="protein sequence ID" value="CAB4187959.1"/>
    <property type="molecule type" value="Genomic_DNA"/>
</dbReference>
<gene>
    <name evidence="1" type="ORF">UFOVP1166_21</name>
</gene>
<accession>A0A6J5QTH9</accession>
<dbReference type="InterPro" id="IPR049718">
    <property type="entry name" value="AKO59007-like"/>
</dbReference>
<evidence type="ECO:0000313" key="1">
    <source>
        <dbReference type="EMBL" id="CAB4187959.1"/>
    </source>
</evidence>
<organism evidence="1">
    <name type="scientific">uncultured Caudovirales phage</name>
    <dbReference type="NCBI Taxonomy" id="2100421"/>
    <lineage>
        <taxon>Viruses</taxon>
        <taxon>Duplodnaviria</taxon>
        <taxon>Heunggongvirae</taxon>
        <taxon>Uroviricota</taxon>
        <taxon>Caudoviricetes</taxon>
        <taxon>Peduoviridae</taxon>
        <taxon>Maltschvirus</taxon>
        <taxon>Maltschvirus maltsch</taxon>
    </lineage>
</organism>